<comment type="caution">
    <text evidence="1">The sequence shown here is derived from an EMBL/GenBank/DDBJ whole genome shotgun (WGS) entry which is preliminary data.</text>
</comment>
<evidence type="ECO:0000313" key="1">
    <source>
        <dbReference type="EMBL" id="PZR17471.1"/>
    </source>
</evidence>
<dbReference type="Proteomes" id="UP000249061">
    <property type="component" value="Unassembled WGS sequence"/>
</dbReference>
<reference evidence="1 2" key="1">
    <citation type="submission" date="2017-08" db="EMBL/GenBank/DDBJ databases">
        <title>Infants hospitalized years apart are colonized by the same room-sourced microbial strains.</title>
        <authorList>
            <person name="Brooks B."/>
            <person name="Olm M.R."/>
            <person name="Firek B.A."/>
            <person name="Baker R."/>
            <person name="Thomas B.C."/>
            <person name="Morowitz M.J."/>
            <person name="Banfield J.F."/>
        </authorList>
    </citation>
    <scope>NUCLEOTIDE SEQUENCE [LARGE SCALE GENOMIC DNA]</scope>
    <source>
        <strain evidence="1">S2_003_000_R2_14</strain>
    </source>
</reference>
<evidence type="ECO:0000313" key="2">
    <source>
        <dbReference type="Proteomes" id="UP000249061"/>
    </source>
</evidence>
<dbReference type="EMBL" id="QFQP01000002">
    <property type="protein sequence ID" value="PZR17471.1"/>
    <property type="molecule type" value="Genomic_DNA"/>
</dbReference>
<protein>
    <submittedName>
        <fullName evidence="1">Uncharacterized protein</fullName>
    </submittedName>
</protein>
<organism evidence="1 2">
    <name type="scientific">Archangium gephyra</name>
    <dbReference type="NCBI Taxonomy" id="48"/>
    <lineage>
        <taxon>Bacteria</taxon>
        <taxon>Pseudomonadati</taxon>
        <taxon>Myxococcota</taxon>
        <taxon>Myxococcia</taxon>
        <taxon>Myxococcales</taxon>
        <taxon>Cystobacterineae</taxon>
        <taxon>Archangiaceae</taxon>
        <taxon>Archangium</taxon>
    </lineage>
</organism>
<sequence>MGVLVMVMLSVGCAQSKSALFPSRALTVKPRADAACLEHLLVRSRHAGYLEKSVDANRGWFRVASHVPDSWAVKKGALVSVHRGHMSRSTELIATMPGDVRGQLVVVRFIDVQCTAEGATITPLGERGVALPSDAILDATQAWELQRFAAQLGAITSTLEPYAN</sequence>
<name>A0A2W5W2U5_9BACT</name>
<accession>A0A2W5W2U5</accession>
<proteinExistence type="predicted"/>
<gene>
    <name evidence="1" type="ORF">DI536_03895</name>
</gene>
<dbReference type="AlphaFoldDB" id="A0A2W5W2U5"/>